<gene>
    <name evidence="1" type="ORF">ACFSTE_18890</name>
</gene>
<dbReference type="Pfam" id="PF24681">
    <property type="entry name" value="Kelch_KLHDC2_KLHL20_DRC7"/>
    <property type="match status" value="1"/>
</dbReference>
<dbReference type="InterPro" id="IPR015915">
    <property type="entry name" value="Kelch-typ_b-propeller"/>
</dbReference>
<dbReference type="PANTHER" id="PTHR45632">
    <property type="entry name" value="LD33804P"/>
    <property type="match status" value="1"/>
</dbReference>
<dbReference type="EMBL" id="JBHULX010000039">
    <property type="protein sequence ID" value="MFD2592912.1"/>
    <property type="molecule type" value="Genomic_DNA"/>
</dbReference>
<evidence type="ECO:0000313" key="2">
    <source>
        <dbReference type="Proteomes" id="UP001597459"/>
    </source>
</evidence>
<dbReference type="PROSITE" id="PS51257">
    <property type="entry name" value="PROKAR_LIPOPROTEIN"/>
    <property type="match status" value="1"/>
</dbReference>
<proteinExistence type="predicted"/>
<dbReference type="Gene3D" id="2.120.10.80">
    <property type="entry name" value="Kelch-type beta propeller"/>
    <property type="match status" value="2"/>
</dbReference>
<protein>
    <submittedName>
        <fullName evidence="1">Kelch repeat-containing protein</fullName>
    </submittedName>
</protein>
<dbReference type="Proteomes" id="UP001597459">
    <property type="component" value="Unassembled WGS sequence"/>
</dbReference>
<keyword evidence="2" id="KW-1185">Reference proteome</keyword>
<accession>A0ABW5NBI7</accession>
<organism evidence="1 2">
    <name type="scientific">Aquimarina hainanensis</name>
    <dbReference type="NCBI Taxonomy" id="1578017"/>
    <lineage>
        <taxon>Bacteria</taxon>
        <taxon>Pseudomonadati</taxon>
        <taxon>Bacteroidota</taxon>
        <taxon>Flavobacteriia</taxon>
        <taxon>Flavobacteriales</taxon>
        <taxon>Flavobacteriaceae</taxon>
        <taxon>Aquimarina</taxon>
    </lineage>
</organism>
<dbReference type="SUPFAM" id="SSF117281">
    <property type="entry name" value="Kelch motif"/>
    <property type="match status" value="1"/>
</dbReference>
<reference evidence="2" key="1">
    <citation type="journal article" date="2019" name="Int. J. Syst. Evol. Microbiol.">
        <title>The Global Catalogue of Microorganisms (GCM) 10K type strain sequencing project: providing services to taxonomists for standard genome sequencing and annotation.</title>
        <authorList>
            <consortium name="The Broad Institute Genomics Platform"/>
            <consortium name="The Broad Institute Genome Sequencing Center for Infectious Disease"/>
            <person name="Wu L."/>
            <person name="Ma J."/>
        </authorList>
    </citation>
    <scope>NUCLEOTIDE SEQUENCE [LARGE SCALE GENOMIC DNA]</scope>
    <source>
        <strain evidence="2">KCTC 42423</strain>
    </source>
</reference>
<comment type="caution">
    <text evidence="1">The sequence shown here is derived from an EMBL/GenBank/DDBJ whole genome shotgun (WGS) entry which is preliminary data.</text>
</comment>
<sequence length="327" mass="36400">MINIKRRIVGIIAIAAISISCNNDDDFERGNWVESSVFDGIPRSSAASFVIGNKGYVGTGYDGDDYLQDFWEYDMEGDFWVQKADFPGIRRSAATGLAIGSMGYIGLGYDGDFELSDFWEYNPTANVWTQKTDFKGGPRRAAVGFGSSSKGYVGTGYDGDNDQKDFWVFEPTTNEWTKLEGFGGDKRRDATTFQIGNKVYLGTGQSNGLNKTDFWEFDLSSEKWTRKKDLDEDDDYSIARSNATGFELNGLGYIATGYNAGAVGSIWEYNPSSDVWEEITKLEALPRQDAISFSNGSSAFVLLGRNGGIYLDDNYQLFPQEEYNEDD</sequence>
<name>A0ABW5NBI7_9FLAO</name>
<dbReference type="RefSeq" id="WP_378255091.1">
    <property type="nucleotide sequence ID" value="NZ_JBHSJV010000001.1"/>
</dbReference>
<evidence type="ECO:0000313" key="1">
    <source>
        <dbReference type="EMBL" id="MFD2592912.1"/>
    </source>
</evidence>